<dbReference type="AlphaFoldDB" id="A0A517T8L2"/>
<dbReference type="Pfam" id="PF07596">
    <property type="entry name" value="SBP_bac_10"/>
    <property type="match status" value="1"/>
</dbReference>
<keyword evidence="1" id="KW-1133">Transmembrane helix</keyword>
<keyword evidence="1" id="KW-0472">Membrane</keyword>
<dbReference type="InterPro" id="IPR027558">
    <property type="entry name" value="Pre_pil_HX9DG_C"/>
</dbReference>
<dbReference type="Pfam" id="PF07963">
    <property type="entry name" value="N_methyl"/>
    <property type="match status" value="1"/>
</dbReference>
<dbReference type="InterPro" id="IPR011453">
    <property type="entry name" value="DUF1559"/>
</dbReference>
<evidence type="ECO:0000259" key="2">
    <source>
        <dbReference type="Pfam" id="PF07596"/>
    </source>
</evidence>
<dbReference type="KEGG" id="chya:V22_19190"/>
<dbReference type="Gene3D" id="3.30.700.10">
    <property type="entry name" value="Glycoprotein, Type 4 Pilin"/>
    <property type="match status" value="1"/>
</dbReference>
<gene>
    <name evidence="3" type="primary">xcpT_18</name>
    <name evidence="3" type="ORF">V22_19190</name>
</gene>
<feature type="transmembrane region" description="Helical" evidence="1">
    <location>
        <begin position="12"/>
        <end position="32"/>
    </location>
</feature>
<dbReference type="PANTHER" id="PTHR30093:SF2">
    <property type="entry name" value="TYPE II SECRETION SYSTEM PROTEIN H"/>
    <property type="match status" value="1"/>
</dbReference>
<dbReference type="InterPro" id="IPR045584">
    <property type="entry name" value="Pilin-like"/>
</dbReference>
<dbReference type="NCBIfam" id="TIGR04294">
    <property type="entry name" value="pre_pil_HX9DG"/>
    <property type="match status" value="1"/>
</dbReference>
<keyword evidence="1" id="KW-0812">Transmembrane</keyword>
<evidence type="ECO:0000313" key="3">
    <source>
        <dbReference type="EMBL" id="QDT64678.1"/>
    </source>
</evidence>
<proteinExistence type="predicted"/>
<dbReference type="PANTHER" id="PTHR30093">
    <property type="entry name" value="GENERAL SECRETION PATHWAY PROTEIN G"/>
    <property type="match status" value="1"/>
</dbReference>
<reference evidence="3 4" key="1">
    <citation type="submission" date="2019-02" db="EMBL/GenBank/DDBJ databases">
        <title>Deep-cultivation of Planctomycetes and their phenomic and genomic characterization uncovers novel biology.</title>
        <authorList>
            <person name="Wiegand S."/>
            <person name="Jogler M."/>
            <person name="Boedeker C."/>
            <person name="Pinto D."/>
            <person name="Vollmers J."/>
            <person name="Rivas-Marin E."/>
            <person name="Kohn T."/>
            <person name="Peeters S.H."/>
            <person name="Heuer A."/>
            <person name="Rast P."/>
            <person name="Oberbeckmann S."/>
            <person name="Bunk B."/>
            <person name="Jeske O."/>
            <person name="Meyerdierks A."/>
            <person name="Storesund J.E."/>
            <person name="Kallscheuer N."/>
            <person name="Luecker S."/>
            <person name="Lage O.M."/>
            <person name="Pohl T."/>
            <person name="Merkel B.J."/>
            <person name="Hornburger P."/>
            <person name="Mueller R.-W."/>
            <person name="Bruemmer F."/>
            <person name="Labrenz M."/>
            <person name="Spormann A.M."/>
            <person name="Op den Camp H."/>
            <person name="Overmann J."/>
            <person name="Amann R."/>
            <person name="Jetten M.S.M."/>
            <person name="Mascher T."/>
            <person name="Medema M.H."/>
            <person name="Devos D.P."/>
            <person name="Kaster A.-K."/>
            <person name="Ovreas L."/>
            <person name="Rohde M."/>
            <person name="Galperin M.Y."/>
            <person name="Jogler C."/>
        </authorList>
    </citation>
    <scope>NUCLEOTIDE SEQUENCE [LARGE SCALE GENOMIC DNA]</scope>
    <source>
        <strain evidence="3 4">V22</strain>
    </source>
</reference>
<evidence type="ECO:0000256" key="1">
    <source>
        <dbReference type="SAM" id="Phobius"/>
    </source>
</evidence>
<protein>
    <submittedName>
        <fullName evidence="3">Type II secretion system protein G</fullName>
    </submittedName>
</protein>
<dbReference type="SUPFAM" id="SSF54523">
    <property type="entry name" value="Pili subunits"/>
    <property type="match status" value="1"/>
</dbReference>
<dbReference type="PROSITE" id="PS00409">
    <property type="entry name" value="PROKAR_NTER_METHYL"/>
    <property type="match status" value="1"/>
</dbReference>
<dbReference type="InterPro" id="IPR012902">
    <property type="entry name" value="N_methyl_site"/>
</dbReference>
<accession>A0A517T8L2</accession>
<name>A0A517T8L2_9PLAN</name>
<dbReference type="RefSeq" id="WP_145262048.1">
    <property type="nucleotide sequence ID" value="NZ_CP036316.1"/>
</dbReference>
<dbReference type="Proteomes" id="UP000319976">
    <property type="component" value="Chromosome"/>
</dbReference>
<keyword evidence="4" id="KW-1185">Reference proteome</keyword>
<dbReference type="NCBIfam" id="TIGR02532">
    <property type="entry name" value="IV_pilin_GFxxxE"/>
    <property type="match status" value="1"/>
</dbReference>
<organism evidence="3 4">
    <name type="scientific">Calycomorphotria hydatis</name>
    <dbReference type="NCBI Taxonomy" id="2528027"/>
    <lineage>
        <taxon>Bacteria</taxon>
        <taxon>Pseudomonadati</taxon>
        <taxon>Planctomycetota</taxon>
        <taxon>Planctomycetia</taxon>
        <taxon>Planctomycetales</taxon>
        <taxon>Planctomycetaceae</taxon>
        <taxon>Calycomorphotria</taxon>
    </lineage>
</organism>
<dbReference type="EMBL" id="CP036316">
    <property type="protein sequence ID" value="QDT64678.1"/>
    <property type="molecule type" value="Genomic_DNA"/>
</dbReference>
<dbReference type="OrthoDB" id="255848at2"/>
<evidence type="ECO:0000313" key="4">
    <source>
        <dbReference type="Proteomes" id="UP000319976"/>
    </source>
</evidence>
<feature type="domain" description="DUF1559" evidence="2">
    <location>
        <begin position="33"/>
        <end position="327"/>
    </location>
</feature>
<sequence>MSDSRQKGFTLVELLVVIAVISVLIALLLPAVQQAREAARRSECKNKLKQIGLALHNYHDSYLQFPPSVISDVTPESSTGGNCWSDSQPWASDTRRVNTYMPWSVAILPFLEQAGLYARIDSSHPIRTHPDSIFSSLRPLTNTFLYSTPMPAYRCPSHPSDRAQNGEPIDSTTHTTAFTSSYVGVMGGSRAELSTSPSKSQIFACVAASAERGLSDNGVFVVNGKIKMKNITDGTSNTLMVAENRTQTWNLSSREYSWSSSIGRSNTFPDIAMLTSVVDGINFTPVESDTGNGVVQTVREFGSYHVGGAQFTFTDGSVHFLSENIDIELLRILGIRDDGKVVGEF</sequence>